<organism evidence="2 3">
    <name type="scientific">Paenisporosarcina antarctica</name>
    <dbReference type="NCBI Taxonomy" id="417367"/>
    <lineage>
        <taxon>Bacteria</taxon>
        <taxon>Bacillati</taxon>
        <taxon>Bacillota</taxon>
        <taxon>Bacilli</taxon>
        <taxon>Bacillales</taxon>
        <taxon>Caryophanaceae</taxon>
        <taxon>Paenisporosarcina</taxon>
    </lineage>
</organism>
<proteinExistence type="predicted"/>
<keyword evidence="1" id="KW-0812">Transmembrane</keyword>
<sequence length="374" mass="43249">MTTNKKGRKITCQVKPHNGMYPFIQSLKQNKVYIIKLFTSKSGATFTILEKDLHIVRRVRKQYKIPIHFSRPDAKQIIQFEWTIIIGLLGFIILPYLCSLFLWQISIEDVSDERKVKLERELQDLHVGERKIMDSLATDSEIRQVLLANNHDLSWIHIKRSGSKMKITSVPAPVIIREQIDQQKPSNLVAFRRGIITHYDLRSGERLISINETANKGDVLVTGVLKKGEKDVIVGAEGQVFADFWLETSFQIPTKIVYDKFSSEQVKILQISPSWKEFKKEQNSENFTELIKSVFRIERNTIVQRSILPVSEQWIQEAFLPMLRMRTASSLSPKGRIMDEKILHMTWSNDKVKGNVLYYLNDNIASKSPIHQGD</sequence>
<name>A0A4P6ZXL1_9BACL</name>
<keyword evidence="1" id="KW-1133">Transmembrane helix</keyword>
<dbReference type="RefSeq" id="WP_134209542.1">
    <property type="nucleotide sequence ID" value="NZ_CP038015.1"/>
</dbReference>
<protein>
    <submittedName>
        <fullName evidence="2">Sporulation protein</fullName>
    </submittedName>
</protein>
<dbReference type="AlphaFoldDB" id="A0A4P6ZXL1"/>
<evidence type="ECO:0000313" key="3">
    <source>
        <dbReference type="Proteomes" id="UP000294292"/>
    </source>
</evidence>
<dbReference type="KEGG" id="panc:E2636_06910"/>
<evidence type="ECO:0000256" key="1">
    <source>
        <dbReference type="SAM" id="Phobius"/>
    </source>
</evidence>
<keyword evidence="3" id="KW-1185">Reference proteome</keyword>
<accession>A0A4P6ZXL1</accession>
<dbReference type="Pfam" id="PF06898">
    <property type="entry name" value="YqfD"/>
    <property type="match status" value="1"/>
</dbReference>
<reference evidence="2 3" key="1">
    <citation type="submission" date="2019-03" db="EMBL/GenBank/DDBJ databases">
        <title>Complete genome sequence of Paenisporosarcina antarctica CGMCC 1.6503T.</title>
        <authorList>
            <person name="Rong J.-C."/>
            <person name="Chi N.-Y."/>
            <person name="Zhang Q.-F."/>
        </authorList>
    </citation>
    <scope>NUCLEOTIDE SEQUENCE [LARGE SCALE GENOMIC DNA]</scope>
    <source>
        <strain evidence="2 3">CGMCC 1.6503</strain>
    </source>
</reference>
<dbReference type="EMBL" id="CP038015">
    <property type="protein sequence ID" value="QBP40868.1"/>
    <property type="molecule type" value="Genomic_DNA"/>
</dbReference>
<keyword evidence="1" id="KW-0472">Membrane</keyword>
<feature type="transmembrane region" description="Helical" evidence="1">
    <location>
        <begin position="80"/>
        <end position="103"/>
    </location>
</feature>
<evidence type="ECO:0000313" key="2">
    <source>
        <dbReference type="EMBL" id="QBP40868.1"/>
    </source>
</evidence>
<dbReference type="OrthoDB" id="1640349at2"/>
<dbReference type="Proteomes" id="UP000294292">
    <property type="component" value="Chromosome"/>
</dbReference>
<dbReference type="InterPro" id="IPR010690">
    <property type="entry name" value="YqfD"/>
</dbReference>
<gene>
    <name evidence="2" type="ORF">E2636_06910</name>
</gene>